<evidence type="ECO:0000313" key="7">
    <source>
        <dbReference type="EMBL" id="CEJ59398.1"/>
    </source>
</evidence>
<feature type="domain" description="Zn(2)-C6 fungal-type" evidence="6">
    <location>
        <begin position="154"/>
        <end position="185"/>
    </location>
</feature>
<dbReference type="GO" id="GO:0045944">
    <property type="term" value="P:positive regulation of transcription by RNA polymerase II"/>
    <property type="evidence" value="ECO:0007669"/>
    <property type="project" value="TreeGrafter"/>
</dbReference>
<keyword evidence="8" id="KW-1185">Reference proteome</keyword>
<feature type="domain" description="Zn(2)-C6 fungal-type" evidence="6">
    <location>
        <begin position="28"/>
        <end position="59"/>
    </location>
</feature>
<dbReference type="CDD" id="cd00067">
    <property type="entry name" value="GAL4"/>
    <property type="match status" value="1"/>
</dbReference>
<dbReference type="GO" id="GO:0009074">
    <property type="term" value="P:aromatic amino acid family catabolic process"/>
    <property type="evidence" value="ECO:0007669"/>
    <property type="project" value="TreeGrafter"/>
</dbReference>
<protein>
    <recommendedName>
        <fullName evidence="6">Zn(2)-C6 fungal-type domain-containing protein</fullName>
    </recommendedName>
</protein>
<feature type="region of interest" description="Disordered" evidence="5">
    <location>
        <begin position="434"/>
        <end position="465"/>
    </location>
</feature>
<feature type="region of interest" description="Disordered" evidence="5">
    <location>
        <begin position="991"/>
        <end position="1010"/>
    </location>
</feature>
<keyword evidence="3" id="KW-0804">Transcription</keyword>
<dbReference type="PROSITE" id="PS50048">
    <property type="entry name" value="ZN2_CY6_FUNGAL_2"/>
    <property type="match status" value="4"/>
</dbReference>
<dbReference type="GO" id="GO:0005634">
    <property type="term" value="C:nucleus"/>
    <property type="evidence" value="ECO:0007669"/>
    <property type="project" value="TreeGrafter"/>
</dbReference>
<evidence type="ECO:0000256" key="1">
    <source>
        <dbReference type="ARBA" id="ARBA00023015"/>
    </source>
</evidence>
<dbReference type="GO" id="GO:0000981">
    <property type="term" value="F:DNA-binding transcription factor activity, RNA polymerase II-specific"/>
    <property type="evidence" value="ECO:0007669"/>
    <property type="project" value="InterPro"/>
</dbReference>
<dbReference type="Gene3D" id="4.10.240.10">
    <property type="entry name" value="Zn(2)-C6 fungal-type DNA-binding domain"/>
    <property type="match status" value="2"/>
</dbReference>
<feature type="compositionally biased region" description="Low complexity" evidence="5">
    <location>
        <begin position="262"/>
        <end position="276"/>
    </location>
</feature>
<feature type="domain" description="Zn(2)-C6 fungal-type" evidence="6">
    <location>
        <begin position="379"/>
        <end position="410"/>
    </location>
</feature>
<feature type="region of interest" description="Disordered" evidence="5">
    <location>
        <begin position="237"/>
        <end position="276"/>
    </location>
</feature>
<evidence type="ECO:0000256" key="3">
    <source>
        <dbReference type="ARBA" id="ARBA00023163"/>
    </source>
</evidence>
<dbReference type="InterPro" id="IPR052780">
    <property type="entry name" value="AAA_Catabolism_Regulators"/>
</dbReference>
<dbReference type="CDD" id="cd12148">
    <property type="entry name" value="fungal_TF_MHR"/>
    <property type="match status" value="1"/>
</dbReference>
<dbReference type="GO" id="GO:0008270">
    <property type="term" value="F:zinc ion binding"/>
    <property type="evidence" value="ECO:0007669"/>
    <property type="project" value="InterPro"/>
</dbReference>
<dbReference type="PROSITE" id="PS00463">
    <property type="entry name" value="ZN2_CY6_FUNGAL_1"/>
    <property type="match status" value="1"/>
</dbReference>
<keyword evidence="2" id="KW-0238">DNA-binding</keyword>
<evidence type="ECO:0000313" key="8">
    <source>
        <dbReference type="Proteomes" id="UP000042958"/>
    </source>
</evidence>
<dbReference type="PANTHER" id="PTHR31644:SF4">
    <property type="entry name" value="ZN(II)2CYS6 TRANSCRIPTION FACTOR (EUROFUNG)"/>
    <property type="match status" value="1"/>
</dbReference>
<evidence type="ECO:0000256" key="2">
    <source>
        <dbReference type="ARBA" id="ARBA00023125"/>
    </source>
</evidence>
<dbReference type="GO" id="GO:0003677">
    <property type="term" value="F:DNA binding"/>
    <property type="evidence" value="ECO:0007669"/>
    <property type="project" value="UniProtKB-KW"/>
</dbReference>
<feature type="compositionally biased region" description="Polar residues" evidence="5">
    <location>
        <begin position="542"/>
        <end position="561"/>
    </location>
</feature>
<name>A0A0F7TRH0_PENBI</name>
<keyword evidence="1" id="KW-0805">Transcription regulation</keyword>
<evidence type="ECO:0000256" key="5">
    <source>
        <dbReference type="SAM" id="MobiDB-lite"/>
    </source>
</evidence>
<feature type="region of interest" description="Disordered" evidence="5">
    <location>
        <begin position="538"/>
        <end position="561"/>
    </location>
</feature>
<organism evidence="7 8">
    <name type="scientific">Penicillium brasilianum</name>
    <dbReference type="NCBI Taxonomy" id="104259"/>
    <lineage>
        <taxon>Eukaryota</taxon>
        <taxon>Fungi</taxon>
        <taxon>Dikarya</taxon>
        <taxon>Ascomycota</taxon>
        <taxon>Pezizomycotina</taxon>
        <taxon>Eurotiomycetes</taxon>
        <taxon>Eurotiomycetidae</taxon>
        <taxon>Eurotiales</taxon>
        <taxon>Aspergillaceae</taxon>
        <taxon>Penicillium</taxon>
    </lineage>
</organism>
<feature type="compositionally biased region" description="Polar residues" evidence="5">
    <location>
        <begin position="124"/>
        <end position="143"/>
    </location>
</feature>
<feature type="region of interest" description="Disordered" evidence="5">
    <location>
        <begin position="113"/>
        <end position="148"/>
    </location>
</feature>
<keyword evidence="4" id="KW-0539">Nucleus</keyword>
<accession>A0A0F7TRH0</accession>
<gene>
    <name evidence="7" type="ORF">PMG11_08023</name>
</gene>
<evidence type="ECO:0000259" key="6">
    <source>
        <dbReference type="PROSITE" id="PS50048"/>
    </source>
</evidence>
<sequence length="1174" mass="130809">MPEPLLQTQESLGGFDQHGVRSTEGAGACIACQASSARCVVIDEPPCRRCTRQGLECVFNESATLKPRTRTRQRNPLKCRTCVLQHSKCELVDGRRPCKICLAGGRECVPQGPWEPKTAEASVPQESVDATDTTGNVSQKTNGPSATATATPAPCLSCRAQKAQCKIIDQPPCTECRRQNHECRFEEKQPRQERVAHTRNLMGCMPCKIAHSRCEMIDGRPPCTRCRRIGRSCVPKTHDESAKTSRPKRAVNNPSKRKDIPPRTTDATATATATPAARTSCQAPKAQCEIVDQPPYTKRRRGNHESMFEKEVDVPKKGVSCLRCSPSERCIMGNGPPCNRCHAKRQTCVLRDLEGDNLEGDIPAQSSLPESTTADTAEICVACQTRQARCEVISKPPCTECRKKHRKCSLLSLPLPSLDPFLLISEISDLTSLPSSSRLSRRHSRRDSSDTDTSDIDSSRSNSLSVKWEMSQSPMLLDRLQAFGHHENIAPSGHAIDGVSVATQPTLVPRTELATMQPSASEPESSQHDENRAAIDHGVSGLSDTTRPTQLPSPEPVTTQPTALAPDISETNENIDSILNAASATQRTQYSRMKSPTIPSAASGFEPFLSTNLGLHASEFGQTIVSRLSRPSEEVLDLWWDNCNFVRDGWLTAQEAVTYLDLFSEYLAPFSYIISQDLLSHKNHDQLLKEDPMLCCALLVISSRFFVLPGPGGLSRSHSIHDHLWKHYEVFIQRAWRGEDNYFAAKSRVLGAIESLMLISDWHPRSFQFPHNNVDWGRMTMQECDRRKVKQRNRDPTSIRWQEDVFDPMAQSTRKSWRLLGVALNLANEAHIFSDEPLVCLGFDTRHATRFHRTRKLLYIYVAQVASRLGCSNLLPENLNFNSTSRPQDDEPMWRWRDTWITLWLDLTKLVNSAFVCFSPSGPALKQIFAGDYDLLHLDWFPSLAHWNVEFKSQIPGMPIDLGYLLSIEFHHLEACISALAIQAVVERATTHSNGQSETPDTHGQRPSMLPDDRELIDMTVSACCEVLNLATIMQVGGRLRYTPLRTRLSIISASIVLLKAISLGGHLHEVKVSLGTLDQCIAGLRSCGVDDLDYLPRYAELVDKHLPRFREQFTLLQGQPGQDLVGKEPSRDDWVVRPFDPRIGPCSSDRKAIPLGISSTSLDFLLELLDSSG</sequence>
<dbReference type="Proteomes" id="UP000042958">
    <property type="component" value="Unassembled WGS sequence"/>
</dbReference>
<feature type="domain" description="Zn(2)-C6 fungal-type" evidence="6">
    <location>
        <begin position="203"/>
        <end position="234"/>
    </location>
</feature>
<dbReference type="InterPro" id="IPR001138">
    <property type="entry name" value="Zn2Cys6_DnaBD"/>
</dbReference>
<dbReference type="OrthoDB" id="4369384at2759"/>
<dbReference type="SUPFAM" id="SSF57701">
    <property type="entry name" value="Zn2/Cys6 DNA-binding domain"/>
    <property type="match status" value="2"/>
</dbReference>
<dbReference type="PANTHER" id="PTHR31644">
    <property type="entry name" value="TRANSCRIPTIONAL ACTIVATOR ARO80-RELATED"/>
    <property type="match status" value="1"/>
</dbReference>
<dbReference type="InterPro" id="IPR036864">
    <property type="entry name" value="Zn2-C6_fun-type_DNA-bd_sf"/>
</dbReference>
<dbReference type="STRING" id="104259.A0A0F7TRH0"/>
<evidence type="ECO:0000256" key="4">
    <source>
        <dbReference type="ARBA" id="ARBA00023242"/>
    </source>
</evidence>
<dbReference type="AlphaFoldDB" id="A0A0F7TRH0"/>
<reference evidence="8" key="1">
    <citation type="journal article" date="2015" name="Genome Announc.">
        <title>Draft genome sequence of the fungus Penicillium brasilianum MG11.</title>
        <authorList>
            <person name="Horn F."/>
            <person name="Linde J."/>
            <person name="Mattern D.J."/>
            <person name="Walther G."/>
            <person name="Guthke R."/>
            <person name="Brakhage A.A."/>
            <person name="Valiante V."/>
        </authorList>
    </citation>
    <scope>NUCLEOTIDE SEQUENCE [LARGE SCALE GENOMIC DNA]</scope>
    <source>
        <strain evidence="8">MG11</strain>
    </source>
</reference>
<dbReference type="EMBL" id="CDHK01000007">
    <property type="protein sequence ID" value="CEJ59398.1"/>
    <property type="molecule type" value="Genomic_DNA"/>
</dbReference>
<dbReference type="SMART" id="SM00066">
    <property type="entry name" value="GAL4"/>
    <property type="match status" value="3"/>
</dbReference>
<proteinExistence type="predicted"/>